<comment type="catalytic activity">
    <reaction evidence="8">
        <text>ATP + H2O = ADP + phosphate + H(+)</text>
        <dbReference type="Rhea" id="RHEA:13065"/>
        <dbReference type="ChEBI" id="CHEBI:15377"/>
        <dbReference type="ChEBI" id="CHEBI:15378"/>
        <dbReference type="ChEBI" id="CHEBI:30616"/>
        <dbReference type="ChEBI" id="CHEBI:43474"/>
        <dbReference type="ChEBI" id="CHEBI:456216"/>
        <dbReference type="EC" id="3.6.4.13"/>
    </reaction>
</comment>
<evidence type="ECO:0000313" key="15">
    <source>
        <dbReference type="EMBL" id="KAJ4349899.1"/>
    </source>
</evidence>
<evidence type="ECO:0000256" key="4">
    <source>
        <dbReference type="ARBA" id="ARBA00022801"/>
    </source>
</evidence>
<dbReference type="SUPFAM" id="SSF52540">
    <property type="entry name" value="P-loop containing nucleoside triphosphate hydrolases"/>
    <property type="match status" value="1"/>
</dbReference>
<dbReference type="GO" id="GO:0016787">
    <property type="term" value="F:hydrolase activity"/>
    <property type="evidence" value="ECO:0007669"/>
    <property type="project" value="UniProtKB-KW"/>
</dbReference>
<dbReference type="Pfam" id="PF00271">
    <property type="entry name" value="Helicase_C"/>
    <property type="match status" value="1"/>
</dbReference>
<keyword evidence="7" id="KW-0539">Nucleus</keyword>
<dbReference type="AlphaFoldDB" id="A0A9W8XFW9"/>
<dbReference type="Gene3D" id="3.40.50.300">
    <property type="entry name" value="P-loop containing nucleotide triphosphate hydrolases"/>
    <property type="match status" value="2"/>
</dbReference>
<dbReference type="PANTHER" id="PTHR47958">
    <property type="entry name" value="ATP-DEPENDENT RNA HELICASE DBP3"/>
    <property type="match status" value="1"/>
</dbReference>
<accession>A0A9W8XFW9</accession>
<reference evidence="15" key="1">
    <citation type="submission" date="2022-10" db="EMBL/GenBank/DDBJ databases">
        <title>Tapping the CABI collections for fungal endophytes: first genome assemblies for Collariella, Neodidymelliopsis, Ascochyta clinopodiicola, Didymella pomorum, Didymosphaeria variabile, Neocosmospora piperis and Neocucurbitaria cava.</title>
        <authorList>
            <person name="Hill R."/>
        </authorList>
    </citation>
    <scope>NUCLEOTIDE SEQUENCE</scope>
    <source>
        <strain evidence="15">IMI 356815</strain>
    </source>
</reference>
<comment type="subcellular location">
    <subcellularLocation>
        <location evidence="1">Nucleus</location>
    </subcellularLocation>
</comment>
<keyword evidence="6 10" id="KW-0067">ATP-binding</keyword>
<dbReference type="RefSeq" id="XP_056068829.1">
    <property type="nucleotide sequence ID" value="XM_056217273.1"/>
</dbReference>
<feature type="region of interest" description="Disordered" evidence="11">
    <location>
        <begin position="551"/>
        <end position="576"/>
    </location>
</feature>
<dbReference type="InterPro" id="IPR011545">
    <property type="entry name" value="DEAD/DEAH_box_helicase_dom"/>
</dbReference>
<evidence type="ECO:0000256" key="8">
    <source>
        <dbReference type="ARBA" id="ARBA00047984"/>
    </source>
</evidence>
<dbReference type="FunFam" id="3.40.50.300:FF:000079">
    <property type="entry name" value="probable ATP-dependent RNA helicase DDX17"/>
    <property type="match status" value="1"/>
</dbReference>
<feature type="short sequence motif" description="Q motif" evidence="9">
    <location>
        <begin position="168"/>
        <end position="196"/>
    </location>
</feature>
<dbReference type="Proteomes" id="UP001140513">
    <property type="component" value="Unassembled WGS sequence"/>
</dbReference>
<evidence type="ECO:0000259" key="14">
    <source>
        <dbReference type="PROSITE" id="PS51195"/>
    </source>
</evidence>
<dbReference type="GeneID" id="80912049"/>
<evidence type="ECO:0000256" key="11">
    <source>
        <dbReference type="SAM" id="MobiDB-lite"/>
    </source>
</evidence>
<dbReference type="InterPro" id="IPR027417">
    <property type="entry name" value="P-loop_NTPase"/>
</dbReference>
<dbReference type="PROSITE" id="PS00039">
    <property type="entry name" value="DEAD_ATP_HELICASE"/>
    <property type="match status" value="1"/>
</dbReference>
<dbReference type="GO" id="GO:0005634">
    <property type="term" value="C:nucleus"/>
    <property type="evidence" value="ECO:0007669"/>
    <property type="project" value="UniProtKB-SubCell"/>
</dbReference>
<dbReference type="InterPro" id="IPR014014">
    <property type="entry name" value="RNA_helicase_DEAD_Q_motif"/>
</dbReference>
<dbReference type="EC" id="3.6.4.13" evidence="2"/>
<dbReference type="SMART" id="SM00487">
    <property type="entry name" value="DEXDc"/>
    <property type="match status" value="1"/>
</dbReference>
<dbReference type="PROSITE" id="PS51195">
    <property type="entry name" value="Q_MOTIF"/>
    <property type="match status" value="1"/>
</dbReference>
<dbReference type="InterPro" id="IPR000629">
    <property type="entry name" value="RNA-helicase_DEAD-box_CS"/>
</dbReference>
<dbReference type="CDD" id="cd17966">
    <property type="entry name" value="DEADc_DDX5_DDX17"/>
    <property type="match status" value="1"/>
</dbReference>
<dbReference type="GO" id="GO:0005524">
    <property type="term" value="F:ATP binding"/>
    <property type="evidence" value="ECO:0007669"/>
    <property type="project" value="UniProtKB-KW"/>
</dbReference>
<evidence type="ECO:0000313" key="16">
    <source>
        <dbReference type="Proteomes" id="UP001140513"/>
    </source>
</evidence>
<dbReference type="PROSITE" id="PS51194">
    <property type="entry name" value="HELICASE_CTER"/>
    <property type="match status" value="1"/>
</dbReference>
<dbReference type="GO" id="GO:0003676">
    <property type="term" value="F:nucleic acid binding"/>
    <property type="evidence" value="ECO:0007669"/>
    <property type="project" value="InterPro"/>
</dbReference>
<dbReference type="FunFam" id="3.40.50.300:FF:000008">
    <property type="entry name" value="ATP-dependent RNA helicase RhlB"/>
    <property type="match status" value="1"/>
</dbReference>
<keyword evidence="16" id="KW-1185">Reference proteome</keyword>
<dbReference type="EMBL" id="JAPEUX010000006">
    <property type="protein sequence ID" value="KAJ4349899.1"/>
    <property type="molecule type" value="Genomic_DNA"/>
</dbReference>
<evidence type="ECO:0000256" key="1">
    <source>
        <dbReference type="ARBA" id="ARBA00004123"/>
    </source>
</evidence>
<proteinExistence type="inferred from homology"/>
<feature type="domain" description="Helicase ATP-binding" evidence="12">
    <location>
        <begin position="199"/>
        <end position="374"/>
    </location>
</feature>
<keyword evidence="4 10" id="KW-0378">Hydrolase</keyword>
<protein>
    <recommendedName>
        <fullName evidence="2">RNA helicase</fullName>
        <ecNumber evidence="2">3.6.4.13</ecNumber>
    </recommendedName>
</protein>
<evidence type="ECO:0000259" key="13">
    <source>
        <dbReference type="PROSITE" id="PS51194"/>
    </source>
</evidence>
<keyword evidence="3 10" id="KW-0547">Nucleotide-binding</keyword>
<dbReference type="PROSITE" id="PS51192">
    <property type="entry name" value="HELICASE_ATP_BIND_1"/>
    <property type="match status" value="1"/>
</dbReference>
<organism evidence="15 16">
    <name type="scientific">Didymosphaeria variabile</name>
    <dbReference type="NCBI Taxonomy" id="1932322"/>
    <lineage>
        <taxon>Eukaryota</taxon>
        <taxon>Fungi</taxon>
        <taxon>Dikarya</taxon>
        <taxon>Ascomycota</taxon>
        <taxon>Pezizomycotina</taxon>
        <taxon>Dothideomycetes</taxon>
        <taxon>Pleosporomycetidae</taxon>
        <taxon>Pleosporales</taxon>
        <taxon>Massarineae</taxon>
        <taxon>Didymosphaeriaceae</taxon>
        <taxon>Didymosphaeria</taxon>
    </lineage>
</organism>
<evidence type="ECO:0000256" key="9">
    <source>
        <dbReference type="PROSITE-ProRule" id="PRU00552"/>
    </source>
</evidence>
<comment type="similarity">
    <text evidence="10">Belongs to the DEAD box helicase family.</text>
</comment>
<comment type="caution">
    <text evidence="15">The sequence shown here is derived from an EMBL/GenBank/DDBJ whole genome shotgun (WGS) entry which is preliminary data.</text>
</comment>
<dbReference type="OrthoDB" id="196131at2759"/>
<evidence type="ECO:0000259" key="12">
    <source>
        <dbReference type="PROSITE" id="PS51192"/>
    </source>
</evidence>
<dbReference type="InterPro" id="IPR014001">
    <property type="entry name" value="Helicase_ATP-bd"/>
</dbReference>
<gene>
    <name evidence="15" type="primary">DBP2</name>
    <name evidence="15" type="ORF">N0V89_008519</name>
</gene>
<sequence length="576" mass="62205">MSYGGGGGGYGGSYGGGRHGGGGHSNGNGYDTTAGGYGGSAYYDYSGGQYAYGYSGSNSYSGGGGGGYGGGGGGYGGDRRGGGFGGGGDRMNNLGDGLQQQNWGMCTNVTLFTIQLTVRKDLDTLPKFEKSFYKEDPAVSSRPESEVLEFRKEKEITVQGKQVPRPVTTFDEAGFPSYVMSEVKAQGFAKPTAIQSQGWPMALSGRDVVGVAETGSGKTLTYCLPAIVHINAQPLLAPGDGPIVLILAPTRELAVQIQQEISKFGKSSRIRNTCVYGGVPKGPQIRDLARGVEVCIATPGRLIDMLEAGKTNLRRVTYLVLDEADRMLDMGFEPQIRKIIGQIRPDRQTCMWSATWPKEVRQLAADYQKDFIQVNIGSMELSANHRIQQIVEVVTDFEKRDRMSKHLETIMNDKENKVLVFTGTKRVADEITRFLRQDGWPALSIHGDKQQNERDWVLNEFKTGKSPIMVATDVASRGIDVRNITHVLNYDYPNNSEDYVHRIGRTGRAGAKGTAITFFTTENSKQARDLVGILTESKQQIDPRLHEMARYGGGGGGGGRWGGGRGRGRGGGGKPS</sequence>
<dbReference type="GO" id="GO:0003724">
    <property type="term" value="F:RNA helicase activity"/>
    <property type="evidence" value="ECO:0007669"/>
    <property type="project" value="UniProtKB-EC"/>
</dbReference>
<keyword evidence="5 10" id="KW-0347">Helicase</keyword>
<feature type="domain" description="Helicase C-terminal" evidence="13">
    <location>
        <begin position="402"/>
        <end position="549"/>
    </location>
</feature>
<dbReference type="Pfam" id="PF00270">
    <property type="entry name" value="DEAD"/>
    <property type="match status" value="1"/>
</dbReference>
<evidence type="ECO:0000256" key="3">
    <source>
        <dbReference type="ARBA" id="ARBA00022741"/>
    </source>
</evidence>
<feature type="domain" description="DEAD-box RNA helicase Q" evidence="14">
    <location>
        <begin position="168"/>
        <end position="196"/>
    </location>
</feature>
<dbReference type="SMART" id="SM00490">
    <property type="entry name" value="HELICc"/>
    <property type="match status" value="1"/>
</dbReference>
<dbReference type="CDD" id="cd18787">
    <property type="entry name" value="SF2_C_DEAD"/>
    <property type="match status" value="1"/>
</dbReference>
<evidence type="ECO:0000256" key="6">
    <source>
        <dbReference type="ARBA" id="ARBA00022840"/>
    </source>
</evidence>
<name>A0A9W8XFW9_9PLEO</name>
<evidence type="ECO:0000256" key="2">
    <source>
        <dbReference type="ARBA" id="ARBA00012552"/>
    </source>
</evidence>
<evidence type="ECO:0000256" key="5">
    <source>
        <dbReference type="ARBA" id="ARBA00022806"/>
    </source>
</evidence>
<evidence type="ECO:0000256" key="7">
    <source>
        <dbReference type="ARBA" id="ARBA00023242"/>
    </source>
</evidence>
<evidence type="ECO:0000256" key="10">
    <source>
        <dbReference type="RuleBase" id="RU000492"/>
    </source>
</evidence>
<dbReference type="InterPro" id="IPR001650">
    <property type="entry name" value="Helicase_C-like"/>
</dbReference>